<keyword evidence="1" id="KW-0472">Membrane</keyword>
<name>A0AAD9LDV8_BABDI</name>
<sequence length="367" mass="40499">MRAFNKASGMYSCKLAMYVYAVALQMAIGYFLLLCSPNKLNLNAIIMVRNIADINKVGFDILQGAGAAHIVLAALTFCLLVLSHFLTVCFKLPMLLVTIVQTAYCTATAGVCVVYLQKGYFSISNIIGLVKSAGLVADNPMFNNFLVDNRNFLFTIGLLSVIAASLFHQAQVVKGSEDVTHAMVVVPCMTIGLGISFCLTAPCRDFRTFTLGTFWMLVCGAGDVITSCTRLCCLRPFKILMLAVFSGIAILCLITIGLCTTIYTRGNIDYSSYLDIVHGKVKQFSEQQQQLENYQLVTKYFEKITTSYSDEQLNVYMGNGVFFIVIVLLSIVCLVFCLLSLLYSIFRLFDSKRNTSESKGDVKIVVQ</sequence>
<protein>
    <submittedName>
        <fullName evidence="2">Membrane protein</fullName>
    </submittedName>
</protein>
<feature type="transmembrane region" description="Helical" evidence="1">
    <location>
        <begin position="182"/>
        <end position="202"/>
    </location>
</feature>
<keyword evidence="1" id="KW-1133">Transmembrane helix</keyword>
<reference evidence="2" key="2">
    <citation type="submission" date="2021-05" db="EMBL/GenBank/DDBJ databases">
        <authorList>
            <person name="Pain A."/>
        </authorList>
    </citation>
    <scope>NUCLEOTIDE SEQUENCE</scope>
    <source>
        <strain evidence="2">1802A</strain>
    </source>
</reference>
<feature type="transmembrane region" description="Helical" evidence="1">
    <location>
        <begin position="61"/>
        <end position="82"/>
    </location>
</feature>
<feature type="transmembrane region" description="Helical" evidence="1">
    <location>
        <begin position="15"/>
        <end position="33"/>
    </location>
</feature>
<evidence type="ECO:0000256" key="1">
    <source>
        <dbReference type="SAM" id="Phobius"/>
    </source>
</evidence>
<evidence type="ECO:0000313" key="2">
    <source>
        <dbReference type="EMBL" id="KAK1932795.1"/>
    </source>
</evidence>
<dbReference type="AlphaFoldDB" id="A0AAD9LDV8"/>
<dbReference type="EMBL" id="JAHBMH010000073">
    <property type="protein sequence ID" value="KAK1932795.1"/>
    <property type="molecule type" value="Genomic_DNA"/>
</dbReference>
<accession>A0AAD9LDV8</accession>
<feature type="transmembrane region" description="Helical" evidence="1">
    <location>
        <begin position="240"/>
        <end position="263"/>
    </location>
</feature>
<organism evidence="2 3">
    <name type="scientific">Babesia divergens</name>
    <dbReference type="NCBI Taxonomy" id="32595"/>
    <lineage>
        <taxon>Eukaryota</taxon>
        <taxon>Sar</taxon>
        <taxon>Alveolata</taxon>
        <taxon>Apicomplexa</taxon>
        <taxon>Aconoidasida</taxon>
        <taxon>Piroplasmida</taxon>
        <taxon>Babesiidae</taxon>
        <taxon>Babesia</taxon>
    </lineage>
</organism>
<keyword evidence="1" id="KW-0812">Transmembrane</keyword>
<feature type="transmembrane region" description="Helical" evidence="1">
    <location>
        <begin position="152"/>
        <end position="170"/>
    </location>
</feature>
<comment type="caution">
    <text evidence="2">The sequence shown here is derived from an EMBL/GenBank/DDBJ whole genome shotgun (WGS) entry which is preliminary data.</text>
</comment>
<proteinExistence type="predicted"/>
<feature type="transmembrane region" description="Helical" evidence="1">
    <location>
        <begin position="321"/>
        <end position="346"/>
    </location>
</feature>
<reference evidence="2" key="1">
    <citation type="journal article" date="2014" name="Nucleic Acids Res.">
        <title>The evolutionary dynamics of variant antigen genes in Babesia reveal a history of genomic innovation underlying host-parasite interaction.</title>
        <authorList>
            <person name="Jackson A.P."/>
            <person name="Otto T.D."/>
            <person name="Darby A."/>
            <person name="Ramaprasad A."/>
            <person name="Xia D."/>
            <person name="Echaide I.E."/>
            <person name="Farber M."/>
            <person name="Gahlot S."/>
            <person name="Gamble J."/>
            <person name="Gupta D."/>
            <person name="Gupta Y."/>
            <person name="Jackson L."/>
            <person name="Malandrin L."/>
            <person name="Malas T.B."/>
            <person name="Moussa E."/>
            <person name="Nair M."/>
            <person name="Reid A.J."/>
            <person name="Sanders M."/>
            <person name="Sharma J."/>
            <person name="Tracey A."/>
            <person name="Quail M.A."/>
            <person name="Weir W."/>
            <person name="Wastling J.M."/>
            <person name="Hall N."/>
            <person name="Willadsen P."/>
            <person name="Lingelbach K."/>
            <person name="Shiels B."/>
            <person name="Tait A."/>
            <person name="Berriman M."/>
            <person name="Allred D.R."/>
            <person name="Pain A."/>
        </authorList>
    </citation>
    <scope>NUCLEOTIDE SEQUENCE</scope>
    <source>
        <strain evidence="2">1802A</strain>
    </source>
</reference>
<feature type="transmembrane region" description="Helical" evidence="1">
    <location>
        <begin position="94"/>
        <end position="116"/>
    </location>
</feature>
<evidence type="ECO:0000313" key="3">
    <source>
        <dbReference type="Proteomes" id="UP001195914"/>
    </source>
</evidence>
<keyword evidence="3" id="KW-1185">Reference proteome</keyword>
<dbReference type="Proteomes" id="UP001195914">
    <property type="component" value="Unassembled WGS sequence"/>
</dbReference>
<gene>
    <name evidence="2" type="ORF">X943_000834</name>
</gene>